<sequence>MTSIWKQNTNLAKLNNHRSAGLGDMLDIKIVGRGVNWLLAEMPIAAKHKQPFGIVHGGATAALAETVASVAGWLCVDVKTQAAVGLELNINHLRAVTRGVLTAKATAIHIGRLTQVWQIDIYNLEFKQVSTARLTITVTAKLRDRN</sequence>
<dbReference type="NCBIfam" id="TIGR00369">
    <property type="entry name" value="unchar_dom_1"/>
    <property type="match status" value="1"/>
</dbReference>
<feature type="domain" description="Thioesterase" evidence="2">
    <location>
        <begin position="52"/>
        <end position="125"/>
    </location>
</feature>
<dbReference type="Gene3D" id="3.10.129.10">
    <property type="entry name" value="Hotdog Thioesterase"/>
    <property type="match status" value="1"/>
</dbReference>
<name>A0A3B0VAK7_9ZZZZ</name>
<protein>
    <recommendedName>
        <fullName evidence="2">Thioesterase domain-containing protein</fullName>
    </recommendedName>
</protein>
<dbReference type="InterPro" id="IPR029069">
    <property type="entry name" value="HotDog_dom_sf"/>
</dbReference>
<evidence type="ECO:0000313" key="3">
    <source>
        <dbReference type="EMBL" id="VAW35872.1"/>
    </source>
</evidence>
<reference evidence="3" key="1">
    <citation type="submission" date="2018-06" db="EMBL/GenBank/DDBJ databases">
        <authorList>
            <person name="Zhirakovskaya E."/>
        </authorList>
    </citation>
    <scope>NUCLEOTIDE SEQUENCE</scope>
</reference>
<dbReference type="PANTHER" id="PTHR43240">
    <property type="entry name" value="1,4-DIHYDROXY-2-NAPHTHOYL-COA THIOESTERASE 1"/>
    <property type="match status" value="1"/>
</dbReference>
<dbReference type="CDD" id="cd03443">
    <property type="entry name" value="PaaI_thioesterase"/>
    <property type="match status" value="1"/>
</dbReference>
<dbReference type="AlphaFoldDB" id="A0A3B0VAK7"/>
<dbReference type="InterPro" id="IPR006683">
    <property type="entry name" value="Thioestr_dom"/>
</dbReference>
<evidence type="ECO:0000259" key="2">
    <source>
        <dbReference type="Pfam" id="PF03061"/>
    </source>
</evidence>
<dbReference type="Pfam" id="PF03061">
    <property type="entry name" value="4HBT"/>
    <property type="match status" value="1"/>
</dbReference>
<dbReference type="EMBL" id="UOEW01000117">
    <property type="protein sequence ID" value="VAW35872.1"/>
    <property type="molecule type" value="Genomic_DNA"/>
</dbReference>
<dbReference type="PANTHER" id="PTHR43240:SF5">
    <property type="entry name" value="1,4-DIHYDROXY-2-NAPHTHOYL-COA THIOESTERASE 1"/>
    <property type="match status" value="1"/>
</dbReference>
<dbReference type="GO" id="GO:0061522">
    <property type="term" value="F:1,4-dihydroxy-2-naphthoyl-CoA thioesterase activity"/>
    <property type="evidence" value="ECO:0007669"/>
    <property type="project" value="TreeGrafter"/>
</dbReference>
<dbReference type="InterPro" id="IPR003736">
    <property type="entry name" value="PAAI_dom"/>
</dbReference>
<evidence type="ECO:0000256" key="1">
    <source>
        <dbReference type="ARBA" id="ARBA00022801"/>
    </source>
</evidence>
<dbReference type="GO" id="GO:0005829">
    <property type="term" value="C:cytosol"/>
    <property type="evidence" value="ECO:0007669"/>
    <property type="project" value="TreeGrafter"/>
</dbReference>
<gene>
    <name evidence="3" type="ORF">MNBD_GAMMA01-1189</name>
</gene>
<accession>A0A3B0VAK7</accession>
<dbReference type="SUPFAM" id="SSF54637">
    <property type="entry name" value="Thioesterase/thiol ester dehydrase-isomerase"/>
    <property type="match status" value="1"/>
</dbReference>
<proteinExistence type="predicted"/>
<organism evidence="3">
    <name type="scientific">hydrothermal vent metagenome</name>
    <dbReference type="NCBI Taxonomy" id="652676"/>
    <lineage>
        <taxon>unclassified sequences</taxon>
        <taxon>metagenomes</taxon>
        <taxon>ecological metagenomes</taxon>
    </lineage>
</organism>
<keyword evidence="1" id="KW-0378">Hydrolase</keyword>